<dbReference type="Proteomes" id="UP000006054">
    <property type="component" value="Chromosome"/>
</dbReference>
<dbReference type="RefSeq" id="WP_014797660.1">
    <property type="nucleotide sequence ID" value="NC_018018.1"/>
</dbReference>
<gene>
    <name evidence="1" type="ordered locus">Fleli_1810</name>
</gene>
<name>I4AJS3_BERLS</name>
<dbReference type="KEGG" id="fli:Fleli_1810"/>
<dbReference type="STRING" id="880071.Fleli_1810"/>
<evidence type="ECO:0000313" key="1">
    <source>
        <dbReference type="EMBL" id="AFM04208.1"/>
    </source>
</evidence>
<reference evidence="2" key="1">
    <citation type="submission" date="2012-06" db="EMBL/GenBank/DDBJ databases">
        <title>The complete genome of Flexibacter litoralis DSM 6794.</title>
        <authorList>
            <person name="Lucas S."/>
            <person name="Copeland A."/>
            <person name="Lapidus A."/>
            <person name="Glavina del Rio T."/>
            <person name="Dalin E."/>
            <person name="Tice H."/>
            <person name="Bruce D."/>
            <person name="Goodwin L."/>
            <person name="Pitluck S."/>
            <person name="Peters L."/>
            <person name="Ovchinnikova G."/>
            <person name="Lu M."/>
            <person name="Kyrpides N."/>
            <person name="Mavromatis K."/>
            <person name="Ivanova N."/>
            <person name="Brettin T."/>
            <person name="Detter J.C."/>
            <person name="Han C."/>
            <person name="Larimer F."/>
            <person name="Land M."/>
            <person name="Hauser L."/>
            <person name="Markowitz V."/>
            <person name="Cheng J.-F."/>
            <person name="Hugenholtz P."/>
            <person name="Woyke T."/>
            <person name="Wu D."/>
            <person name="Spring S."/>
            <person name="Lang E."/>
            <person name="Kopitz M."/>
            <person name="Brambilla E."/>
            <person name="Klenk H.-P."/>
            <person name="Eisen J.A."/>
        </authorList>
    </citation>
    <scope>NUCLEOTIDE SEQUENCE [LARGE SCALE GENOMIC DNA]</scope>
    <source>
        <strain evidence="2">ATCC 23117 / DSM 6794 / NBRC 15988 / NCIMB 1366 / Sio-4</strain>
    </source>
</reference>
<evidence type="ECO:0000313" key="2">
    <source>
        <dbReference type="Proteomes" id="UP000006054"/>
    </source>
</evidence>
<accession>I4AJS3</accession>
<dbReference type="EMBL" id="CP003345">
    <property type="protein sequence ID" value="AFM04208.1"/>
    <property type="molecule type" value="Genomic_DNA"/>
</dbReference>
<keyword evidence="2" id="KW-1185">Reference proteome</keyword>
<protein>
    <submittedName>
        <fullName evidence="1">Uncharacterized protein</fullName>
    </submittedName>
</protein>
<dbReference type="HOGENOM" id="CLU_1967295_0_0_10"/>
<proteinExistence type="predicted"/>
<dbReference type="AlphaFoldDB" id="I4AJS3"/>
<sequence length="127" mass="15005">MQQSNNLLTQKLFKISDKVGYELIGFTFEMVDDKEIDIPLNNAEIVSIDEIRFIKENVKKVLLLKEICKILTIRQNLVPLWIKLKFEVEPDTTHLIISNIFREVDSIKKWYKTNKFAPFLMSPRYQG</sequence>
<organism evidence="1 2">
    <name type="scientific">Bernardetia litoralis (strain ATCC 23117 / DSM 6794 / NBRC 15988 / NCIMB 1366 / Fx l1 / Sio-4)</name>
    <name type="common">Flexibacter litoralis</name>
    <dbReference type="NCBI Taxonomy" id="880071"/>
    <lineage>
        <taxon>Bacteria</taxon>
        <taxon>Pseudomonadati</taxon>
        <taxon>Bacteroidota</taxon>
        <taxon>Cytophagia</taxon>
        <taxon>Cytophagales</taxon>
        <taxon>Bernardetiaceae</taxon>
        <taxon>Bernardetia</taxon>
    </lineage>
</organism>